<dbReference type="OrthoDB" id="8773859at2"/>
<evidence type="ECO:0000313" key="2">
    <source>
        <dbReference type="Proteomes" id="UP000008332"/>
    </source>
</evidence>
<dbReference type="Gene3D" id="3.40.630.30">
    <property type="match status" value="1"/>
</dbReference>
<gene>
    <name evidence="1" type="ordered locus">Rfer_2484</name>
</gene>
<dbReference type="eggNOG" id="ENOG502ZBPM">
    <property type="taxonomic scope" value="Bacteria"/>
</dbReference>
<dbReference type="EMBL" id="CP000267">
    <property type="protein sequence ID" value="ABD70201.1"/>
    <property type="molecule type" value="Genomic_DNA"/>
</dbReference>
<sequence>MIHQTTSTVSQPDRIKTLLSRVGAPNVPAMTEELLPFTVRLVRDQDDLSKAVQIRHSAYARHLPDFAETLKSAETADAENGVVVLLAESKLDGSPLGTMRIQTNQFKPLCLEQSVQLPAWLKRRPLAEATRLGVTDGKGGRLVTTVLFKAFFQYCQQTGIEWMVVAGRAPVDRMYDRLMFEDVFPGMGYIPLAHAGNLPHRVMLFDVNTAEDRWAQAKHPLFGFMCHTHHPDINLGGQRRQNVPHMAMSAFPAQGTAFPM</sequence>
<dbReference type="InterPro" id="IPR016181">
    <property type="entry name" value="Acyl_CoA_acyltransferase"/>
</dbReference>
<dbReference type="HOGENOM" id="CLU_091984_0_0_4"/>
<accession>Q21VK2</accession>
<evidence type="ECO:0000313" key="1">
    <source>
        <dbReference type="EMBL" id="ABD70201.1"/>
    </source>
</evidence>
<name>Q21VK2_ALBFT</name>
<dbReference type="AlphaFoldDB" id="Q21VK2"/>
<keyword evidence="2" id="KW-1185">Reference proteome</keyword>
<dbReference type="KEGG" id="rfr:Rfer_2484"/>
<reference evidence="2" key="1">
    <citation type="submission" date="2006-02" db="EMBL/GenBank/DDBJ databases">
        <title>Complete sequence of chromosome of Rhodoferax ferrireducens DSM 15236.</title>
        <authorList>
            <person name="Copeland A."/>
            <person name="Lucas S."/>
            <person name="Lapidus A."/>
            <person name="Barry K."/>
            <person name="Detter J.C."/>
            <person name="Glavina del Rio T."/>
            <person name="Hammon N."/>
            <person name="Israni S."/>
            <person name="Pitluck S."/>
            <person name="Brettin T."/>
            <person name="Bruce D."/>
            <person name="Han C."/>
            <person name="Tapia R."/>
            <person name="Gilna P."/>
            <person name="Kiss H."/>
            <person name="Schmutz J."/>
            <person name="Larimer F."/>
            <person name="Land M."/>
            <person name="Kyrpides N."/>
            <person name="Ivanova N."/>
            <person name="Richardson P."/>
        </authorList>
    </citation>
    <scope>NUCLEOTIDE SEQUENCE [LARGE SCALE GENOMIC DNA]</scope>
    <source>
        <strain evidence="2">ATCC BAA-621 / DSM 15236 / T118</strain>
    </source>
</reference>
<protein>
    <submittedName>
        <fullName evidence="1">Uncharacterized protein</fullName>
    </submittedName>
</protein>
<dbReference type="Proteomes" id="UP000008332">
    <property type="component" value="Chromosome"/>
</dbReference>
<dbReference type="RefSeq" id="WP_011464769.1">
    <property type="nucleotide sequence ID" value="NC_007908.1"/>
</dbReference>
<organism evidence="1 2">
    <name type="scientific">Albidiferax ferrireducens (strain ATCC BAA-621 / DSM 15236 / T118)</name>
    <name type="common">Rhodoferax ferrireducens</name>
    <dbReference type="NCBI Taxonomy" id="338969"/>
    <lineage>
        <taxon>Bacteria</taxon>
        <taxon>Pseudomonadati</taxon>
        <taxon>Pseudomonadota</taxon>
        <taxon>Betaproteobacteria</taxon>
        <taxon>Burkholderiales</taxon>
        <taxon>Comamonadaceae</taxon>
        <taxon>Rhodoferax</taxon>
    </lineage>
</organism>
<dbReference type="SUPFAM" id="SSF55729">
    <property type="entry name" value="Acyl-CoA N-acyltransferases (Nat)"/>
    <property type="match status" value="1"/>
</dbReference>
<proteinExistence type="predicted"/>